<dbReference type="Proteomes" id="UP001596337">
    <property type="component" value="Unassembled WGS sequence"/>
</dbReference>
<proteinExistence type="predicted"/>
<dbReference type="RefSeq" id="WP_390221070.1">
    <property type="nucleotide sequence ID" value="NZ_JBHSXX010000001.1"/>
</dbReference>
<gene>
    <name evidence="2" type="ORF">ACFQGD_17740</name>
</gene>
<keyword evidence="3" id="KW-1185">Reference proteome</keyword>
<feature type="domain" description="DUF6801" evidence="1">
    <location>
        <begin position="232"/>
        <end position="339"/>
    </location>
</feature>
<reference evidence="3" key="1">
    <citation type="journal article" date="2019" name="Int. J. Syst. Evol. Microbiol.">
        <title>The Global Catalogue of Microorganisms (GCM) 10K type strain sequencing project: providing services to taxonomists for standard genome sequencing and annotation.</title>
        <authorList>
            <consortium name="The Broad Institute Genomics Platform"/>
            <consortium name="The Broad Institute Genome Sequencing Center for Infectious Disease"/>
            <person name="Wu L."/>
            <person name="Ma J."/>
        </authorList>
    </citation>
    <scope>NUCLEOTIDE SEQUENCE [LARGE SCALE GENOMIC DNA]</scope>
    <source>
        <strain evidence="3">KCTC 32255</strain>
    </source>
</reference>
<dbReference type="EMBL" id="JBHSXX010000001">
    <property type="protein sequence ID" value="MFC6868989.1"/>
    <property type="molecule type" value="Genomic_DNA"/>
</dbReference>
<evidence type="ECO:0000259" key="1">
    <source>
        <dbReference type="Pfam" id="PF20611"/>
    </source>
</evidence>
<dbReference type="Pfam" id="PF20611">
    <property type="entry name" value="DUF6801"/>
    <property type="match status" value="1"/>
</dbReference>
<evidence type="ECO:0000313" key="3">
    <source>
        <dbReference type="Proteomes" id="UP001596337"/>
    </source>
</evidence>
<evidence type="ECO:0000313" key="2">
    <source>
        <dbReference type="EMBL" id="MFC6868989.1"/>
    </source>
</evidence>
<comment type="caution">
    <text evidence="2">The sequence shown here is derived from an EMBL/GenBank/DDBJ whole genome shotgun (WGS) entry which is preliminary data.</text>
</comment>
<name>A0ABW2C2A0_9PSEU</name>
<dbReference type="InterPro" id="IPR046542">
    <property type="entry name" value="DUF6801"/>
</dbReference>
<accession>A0ABW2C2A0</accession>
<organism evidence="2 3">
    <name type="scientific">Haloechinothrix salitolerans</name>
    <dbReference type="NCBI Taxonomy" id="926830"/>
    <lineage>
        <taxon>Bacteria</taxon>
        <taxon>Bacillati</taxon>
        <taxon>Actinomycetota</taxon>
        <taxon>Actinomycetes</taxon>
        <taxon>Pseudonocardiales</taxon>
        <taxon>Pseudonocardiaceae</taxon>
        <taxon>Haloechinothrix</taxon>
    </lineage>
</organism>
<sequence length="400" mass="40777">MITALATPALAAPSAQALDPEDVPDIGADTGRFKLPVACDIGFHGFPITTFNTDVDIQGVAPVVLGPGQEFWLTQGEGSLTIPGSITSLAGAFGVRTADATVNEMNIGATHASPDVVNVAENPIEINDIEITPGKDLTVRLPQHGTFDVGPYHAPDDGSVTFNFAGAQIDIQLNSAFGPLPLTADCEASAGNALLTVAVGGPEDQPPAKIHGQPLNFSETASNEAIGIINASYICELPALGLEREVGIAVGGTFPLSLAPGESFSFVDASGALVLTPEVVNELIDLGFHTVAGTVNRLDMNVTGGTPAVDNVAEGGIEIPESTLVRDERLVIPMPAEGHLTAGPYTPDAGSDGMLFAIGAAEADLILDGTSVSATCVEPDPPANLADAKVVAPYRGGFGG</sequence>
<protein>
    <submittedName>
        <fullName evidence="2">DUF6801 domain-containing protein</fullName>
    </submittedName>
</protein>